<evidence type="ECO:0000313" key="3">
    <source>
        <dbReference type="Proteomes" id="UP001216579"/>
    </source>
</evidence>
<accession>A0ABT5ZU19</accession>
<proteinExistence type="predicted"/>
<dbReference type="Pfam" id="PF04203">
    <property type="entry name" value="Sortase"/>
    <property type="match status" value="1"/>
</dbReference>
<name>A0ABT5ZU19_9ACTN</name>
<dbReference type="Gene3D" id="2.40.260.10">
    <property type="entry name" value="Sortase"/>
    <property type="match status" value="1"/>
</dbReference>
<protein>
    <submittedName>
        <fullName evidence="2">Class F sortase</fullName>
    </submittedName>
</protein>
<evidence type="ECO:0000256" key="1">
    <source>
        <dbReference type="ARBA" id="ARBA00022801"/>
    </source>
</evidence>
<dbReference type="RefSeq" id="WP_276096250.1">
    <property type="nucleotide sequence ID" value="NZ_JARJBC010000025.1"/>
</dbReference>
<dbReference type="InterPro" id="IPR005754">
    <property type="entry name" value="Sortase"/>
</dbReference>
<keyword evidence="1" id="KW-0378">Hydrolase</keyword>
<dbReference type="EMBL" id="JARJBC010000025">
    <property type="protein sequence ID" value="MDF3293317.1"/>
    <property type="molecule type" value="Genomic_DNA"/>
</dbReference>
<dbReference type="Proteomes" id="UP001216579">
    <property type="component" value="Unassembled WGS sequence"/>
</dbReference>
<dbReference type="PROSITE" id="PS51257">
    <property type="entry name" value="PROKAR_LIPOPROTEIN"/>
    <property type="match status" value="1"/>
</dbReference>
<evidence type="ECO:0000313" key="2">
    <source>
        <dbReference type="EMBL" id="MDF3293317.1"/>
    </source>
</evidence>
<dbReference type="CDD" id="cd05829">
    <property type="entry name" value="Sortase_F"/>
    <property type="match status" value="1"/>
</dbReference>
<sequence length="201" mass="20558">MPRTAPGRCGSLPVPAVLALLTALLFAALSACSSGSGAVSSVPSSSAAGSAPANAPTRVAVPSIGVDSTLMRLGLNKDQTVEVPPPDKGMTAGWYTGSAVPGDQGAAVIIGHNDTRYGKAVFHDLKKVKKGADIAVRTADGETRHFTVTNTERVAKNAFPTDKVYGPNPKPVLRLVTCDGALDASGHPEDNLIVYAALRTG</sequence>
<reference evidence="2 3" key="1">
    <citation type="submission" date="2023-03" db="EMBL/GenBank/DDBJ databases">
        <title>Draft genome sequence of Streptomyces sp. RB6PN23 isolated from peat swamp forest in Thailand.</title>
        <authorList>
            <person name="Klaysubun C."/>
            <person name="Duangmal K."/>
        </authorList>
    </citation>
    <scope>NUCLEOTIDE SEQUENCE [LARGE SCALE GENOMIC DNA]</scope>
    <source>
        <strain evidence="2 3">RB6PN23</strain>
    </source>
</reference>
<comment type="caution">
    <text evidence="2">The sequence shown here is derived from an EMBL/GenBank/DDBJ whole genome shotgun (WGS) entry which is preliminary data.</text>
</comment>
<dbReference type="NCBIfam" id="NF033748">
    <property type="entry name" value="class_F_sortase"/>
    <property type="match status" value="1"/>
</dbReference>
<dbReference type="InterPro" id="IPR023365">
    <property type="entry name" value="Sortase_dom-sf"/>
</dbReference>
<dbReference type="SUPFAM" id="SSF63817">
    <property type="entry name" value="Sortase"/>
    <property type="match status" value="1"/>
</dbReference>
<dbReference type="InterPro" id="IPR042001">
    <property type="entry name" value="Sortase_F"/>
</dbReference>
<gene>
    <name evidence="2" type="ORF">P3G67_29730</name>
</gene>
<keyword evidence="3" id="KW-1185">Reference proteome</keyword>
<organism evidence="2 3">
    <name type="scientific">Streptomyces silvisoli</name>
    <dbReference type="NCBI Taxonomy" id="3034235"/>
    <lineage>
        <taxon>Bacteria</taxon>
        <taxon>Bacillati</taxon>
        <taxon>Actinomycetota</taxon>
        <taxon>Actinomycetes</taxon>
        <taxon>Kitasatosporales</taxon>
        <taxon>Streptomycetaceae</taxon>
        <taxon>Streptomyces</taxon>
    </lineage>
</organism>